<feature type="region of interest" description="Disordered" evidence="8">
    <location>
        <begin position="484"/>
        <end position="524"/>
    </location>
</feature>
<evidence type="ECO:0000256" key="6">
    <source>
        <dbReference type="ARBA" id="ARBA00023242"/>
    </source>
</evidence>
<comment type="caution">
    <text evidence="10">The sequence shown here is derived from an EMBL/GenBank/DDBJ whole genome shotgun (WGS) entry which is preliminary data.</text>
</comment>
<feature type="compositionally biased region" description="Polar residues" evidence="8">
    <location>
        <begin position="216"/>
        <end position="228"/>
    </location>
</feature>
<evidence type="ECO:0000256" key="8">
    <source>
        <dbReference type="SAM" id="MobiDB-lite"/>
    </source>
</evidence>
<dbReference type="EMBL" id="JAAAIM010001066">
    <property type="protein sequence ID" value="KAG0282422.1"/>
    <property type="molecule type" value="Genomic_DNA"/>
</dbReference>
<feature type="compositionally biased region" description="Acidic residues" evidence="8">
    <location>
        <begin position="305"/>
        <end position="324"/>
    </location>
</feature>
<feature type="domain" description="C2H2-type" evidence="9">
    <location>
        <begin position="529"/>
        <end position="558"/>
    </location>
</feature>
<evidence type="ECO:0000256" key="2">
    <source>
        <dbReference type="ARBA" id="ARBA00022723"/>
    </source>
</evidence>
<dbReference type="PANTHER" id="PTHR16515">
    <property type="entry name" value="PR DOMAIN ZINC FINGER PROTEIN"/>
    <property type="match status" value="1"/>
</dbReference>
<evidence type="ECO:0000313" key="11">
    <source>
        <dbReference type="Proteomes" id="UP001194696"/>
    </source>
</evidence>
<keyword evidence="4 7" id="KW-0863">Zinc-finger</keyword>
<accession>A0ABQ7JNX5</accession>
<keyword evidence="11" id="KW-1185">Reference proteome</keyword>
<sequence>MDRHHSQQQQQQQQQPPTPAAEVTSSTGPIDFSGPYGPVSTTTNMPMAPMAPVYPLLAQALEREGFPGLASMLAYTHEQHQLEQVTLQSALEHQYSNSYNPADSTATAAPFPQEQTMVINNSPTDAGNNTTDPALQDPNNPYNLMGGMAPFELLQYNSLVFDHQLFDALPYSVNASGAGGCGDGMDPNAWCDTPQALGLNTNGIFADQFSHVIQPSQQQQGYFNPSIPSSSGSSSAGSSSSAGASSSSAGHFGLNVPSWAAAAGLYPQNDYLMDRKREGAGMPGQAMLPGAVIAPRVVAQAPFESPEDDTDDEDDESGDEEYPGDDNVVPPLSLPKRNSRRASQGLKHERDEEEPQYQQQLQQPHHQYHQQQQHSQHYQQHHHHQSQHQQNHLSHSHYSHQSQHGQQYHHHHNNSISSSSSHPQQSYEHQSASSSKRARMDSLTVGSASTGPRRLSGAPHSPAHSRNSSISSVHSLLSSLEHNYIDPSSSKAGPSTIKGSSPTSSSGSPSGSSSKFTRPQSDTIEKRMHPCTFEGCDKSFTRAFNLRSHVNTHNGERPHKCPEPGCDWDFVRRHDLDRHVKSKHLANKPYACNQCTSRFGRSDALQRHRRLENHF</sequence>
<name>A0ABQ7JNX5_9FUNG</name>
<proteinExistence type="predicted"/>
<feature type="region of interest" description="Disordered" evidence="8">
    <location>
        <begin position="216"/>
        <end position="248"/>
    </location>
</feature>
<evidence type="ECO:0000256" key="1">
    <source>
        <dbReference type="ARBA" id="ARBA00004123"/>
    </source>
</evidence>
<dbReference type="Proteomes" id="UP001194696">
    <property type="component" value="Unassembled WGS sequence"/>
</dbReference>
<keyword evidence="6" id="KW-0539">Nucleus</keyword>
<dbReference type="PROSITE" id="PS00028">
    <property type="entry name" value="ZINC_FINGER_C2H2_1"/>
    <property type="match status" value="3"/>
</dbReference>
<comment type="subcellular location">
    <subcellularLocation>
        <location evidence="1">Nucleus</location>
    </subcellularLocation>
</comment>
<gene>
    <name evidence="10" type="ORF">BGZ96_000487</name>
</gene>
<evidence type="ECO:0000313" key="10">
    <source>
        <dbReference type="EMBL" id="KAG0282422.1"/>
    </source>
</evidence>
<dbReference type="Pfam" id="PF00096">
    <property type="entry name" value="zf-C2H2"/>
    <property type="match status" value="1"/>
</dbReference>
<feature type="region of interest" description="Disordered" evidence="8">
    <location>
        <begin position="303"/>
        <end position="472"/>
    </location>
</feature>
<feature type="compositionally biased region" description="Low complexity" evidence="8">
    <location>
        <begin position="229"/>
        <end position="248"/>
    </location>
</feature>
<organism evidence="10 11">
    <name type="scientific">Linnemannia gamsii</name>
    <dbReference type="NCBI Taxonomy" id="64522"/>
    <lineage>
        <taxon>Eukaryota</taxon>
        <taxon>Fungi</taxon>
        <taxon>Fungi incertae sedis</taxon>
        <taxon>Mucoromycota</taxon>
        <taxon>Mortierellomycotina</taxon>
        <taxon>Mortierellomycetes</taxon>
        <taxon>Mortierellales</taxon>
        <taxon>Mortierellaceae</taxon>
        <taxon>Linnemannia</taxon>
    </lineage>
</organism>
<keyword evidence="2" id="KW-0479">Metal-binding</keyword>
<dbReference type="SUPFAM" id="SSF57667">
    <property type="entry name" value="beta-beta-alpha zinc fingers"/>
    <property type="match status" value="2"/>
</dbReference>
<feature type="compositionally biased region" description="Low complexity" evidence="8">
    <location>
        <begin position="414"/>
        <end position="431"/>
    </location>
</feature>
<dbReference type="Gene3D" id="3.30.160.60">
    <property type="entry name" value="Classic Zinc Finger"/>
    <property type="match status" value="3"/>
</dbReference>
<keyword evidence="5" id="KW-0862">Zinc</keyword>
<evidence type="ECO:0000256" key="4">
    <source>
        <dbReference type="ARBA" id="ARBA00022771"/>
    </source>
</evidence>
<dbReference type="SMART" id="SM00355">
    <property type="entry name" value="ZnF_C2H2"/>
    <property type="match status" value="3"/>
</dbReference>
<evidence type="ECO:0000256" key="7">
    <source>
        <dbReference type="PROSITE-ProRule" id="PRU00042"/>
    </source>
</evidence>
<dbReference type="PROSITE" id="PS50157">
    <property type="entry name" value="ZINC_FINGER_C2H2_2"/>
    <property type="match status" value="3"/>
</dbReference>
<feature type="domain" description="C2H2-type" evidence="9">
    <location>
        <begin position="559"/>
        <end position="589"/>
    </location>
</feature>
<dbReference type="InterPro" id="IPR050331">
    <property type="entry name" value="Zinc_finger"/>
</dbReference>
<feature type="domain" description="C2H2-type" evidence="9">
    <location>
        <begin position="590"/>
        <end position="615"/>
    </location>
</feature>
<reference evidence="10 11" key="1">
    <citation type="journal article" date="2020" name="Fungal Divers.">
        <title>Resolving the Mortierellaceae phylogeny through synthesis of multi-gene phylogenetics and phylogenomics.</title>
        <authorList>
            <person name="Vandepol N."/>
            <person name="Liber J."/>
            <person name="Desiro A."/>
            <person name="Na H."/>
            <person name="Kennedy M."/>
            <person name="Barry K."/>
            <person name="Grigoriev I.V."/>
            <person name="Miller A.N."/>
            <person name="O'Donnell K."/>
            <person name="Stajich J.E."/>
            <person name="Bonito G."/>
        </authorList>
    </citation>
    <scope>NUCLEOTIDE SEQUENCE [LARGE SCALE GENOMIC DNA]</scope>
    <source>
        <strain evidence="10 11">AD045</strain>
    </source>
</reference>
<dbReference type="PANTHER" id="PTHR16515:SF49">
    <property type="entry name" value="GASTRULA ZINC FINGER PROTEIN XLCGF49.1-LIKE-RELATED"/>
    <property type="match status" value="1"/>
</dbReference>
<dbReference type="InterPro" id="IPR036236">
    <property type="entry name" value="Znf_C2H2_sf"/>
</dbReference>
<feature type="compositionally biased region" description="Low complexity" evidence="8">
    <location>
        <begin position="356"/>
        <end position="378"/>
    </location>
</feature>
<evidence type="ECO:0000259" key="9">
    <source>
        <dbReference type="PROSITE" id="PS50157"/>
    </source>
</evidence>
<feature type="region of interest" description="Disordered" evidence="8">
    <location>
        <begin position="1"/>
        <end position="43"/>
    </location>
</feature>
<evidence type="ECO:0000256" key="5">
    <source>
        <dbReference type="ARBA" id="ARBA00022833"/>
    </source>
</evidence>
<dbReference type="InterPro" id="IPR013087">
    <property type="entry name" value="Znf_C2H2_type"/>
</dbReference>
<keyword evidence="3" id="KW-0677">Repeat</keyword>
<evidence type="ECO:0000256" key="3">
    <source>
        <dbReference type="ARBA" id="ARBA00022737"/>
    </source>
</evidence>
<feature type="compositionally biased region" description="Low complexity" evidence="8">
    <location>
        <begin position="493"/>
        <end position="515"/>
    </location>
</feature>
<protein>
    <recommendedName>
        <fullName evidence="9">C2H2-type domain-containing protein</fullName>
    </recommendedName>
</protein>